<dbReference type="KEGG" id="amc:MADE_1007500"/>
<evidence type="ECO:0000256" key="5">
    <source>
        <dbReference type="ARBA" id="ARBA00022989"/>
    </source>
</evidence>
<dbReference type="GO" id="GO:0005886">
    <property type="term" value="C:plasma membrane"/>
    <property type="evidence" value="ECO:0007669"/>
    <property type="project" value="UniProtKB-SubCell"/>
</dbReference>
<dbReference type="PANTHER" id="PTHR30250:SF10">
    <property type="entry name" value="LIPOPOLYSACCHARIDE BIOSYNTHESIS PROTEIN WZXC"/>
    <property type="match status" value="1"/>
</dbReference>
<evidence type="ECO:0000256" key="4">
    <source>
        <dbReference type="ARBA" id="ARBA00022692"/>
    </source>
</evidence>
<keyword evidence="9" id="KW-1185">Reference proteome</keyword>
<protein>
    <recommendedName>
        <fullName evidence="10">Polysaccharide transporter</fullName>
    </recommendedName>
</protein>
<sequence length="493" mass="54281">MTASLTKKTLVSSAFSSAAQVISKLLGLLSTLVVARVLTPDVFALAAILSITLYFVDVLGDVASETYILQKKRVSFLDIQSAWTLNLAIKICCCLLLVCLAPFAARFFEQPSLTTPLQVATLVLPLKALCSVYFLKLKRHLKYGLLTLATFAERVVATVLLVSSALLFESVWAFVVADIGGAFTLMVISHALSQQRPVLTLANVAEQWAFSKWLIGKQIAGYLRSQLDTLLVAKFFSPTITGHYYMARDVAMLPGRFLLGPAIEPLIASFRNEKLKRQALLENVALSYCVALLIASPIAIFVAYFADVVVLTLLGPQWDMAAEYLPSLIFLFFYWVILQVTEQGLIARGKVSFLFYFDVFSLLFIASALLTSLAAHTDILLLIEVRIAAGFFLTGSAMGVLFSNQWKMLYGVMINLMAFFAISLFSAEVAFKLGGMLGIASAPLKLLVVGLVFGATYLPCILLYVIKLSHKDYRGPLIFIFQEAWTTLSAFRR</sequence>
<feature type="transmembrane region" description="Helical" evidence="7">
    <location>
        <begin position="324"/>
        <end position="341"/>
    </location>
</feature>
<evidence type="ECO:0000256" key="2">
    <source>
        <dbReference type="ARBA" id="ARBA00007430"/>
    </source>
</evidence>
<feature type="transmembrane region" description="Helical" evidence="7">
    <location>
        <begin position="44"/>
        <end position="63"/>
    </location>
</feature>
<keyword evidence="3" id="KW-1003">Cell membrane</keyword>
<evidence type="ECO:0000313" key="9">
    <source>
        <dbReference type="Proteomes" id="UP000001870"/>
    </source>
</evidence>
<dbReference type="EMBL" id="CP001103">
    <property type="protein sequence ID" value="AEA97640.1"/>
    <property type="molecule type" value="Genomic_DNA"/>
</dbReference>
<evidence type="ECO:0000313" key="8">
    <source>
        <dbReference type="EMBL" id="AEA97640.1"/>
    </source>
</evidence>
<feature type="transmembrane region" description="Helical" evidence="7">
    <location>
        <begin position="143"/>
        <end position="165"/>
    </location>
</feature>
<dbReference type="HOGENOM" id="CLU_026911_3_0_6"/>
<feature type="transmembrane region" description="Helical" evidence="7">
    <location>
        <begin position="409"/>
        <end position="427"/>
    </location>
</feature>
<keyword evidence="6 7" id="KW-0472">Membrane</keyword>
<accession>F2G7J0</accession>
<evidence type="ECO:0000256" key="7">
    <source>
        <dbReference type="SAM" id="Phobius"/>
    </source>
</evidence>
<evidence type="ECO:0000256" key="6">
    <source>
        <dbReference type="ARBA" id="ARBA00023136"/>
    </source>
</evidence>
<dbReference type="Proteomes" id="UP000001870">
    <property type="component" value="Chromosome"/>
</dbReference>
<evidence type="ECO:0008006" key="10">
    <source>
        <dbReference type="Google" id="ProtNLM"/>
    </source>
</evidence>
<reference evidence="8 9" key="2">
    <citation type="journal article" date="2015" name="Antonie Van Leeuwenhoek">
        <title>Ecophysiological diversity of a novel member of the genus Alteromonas, and description of Alteromonas mediterranea sp. nov.</title>
        <authorList>
            <person name="Ivanova E.P."/>
            <person name="Lopez-Perez M."/>
            <person name="Zabalos M."/>
            <person name="Nguyen S.H."/>
            <person name="Webb H.K."/>
            <person name="Ryan J."/>
            <person name="Lagutin K."/>
            <person name="Vyssotski M."/>
            <person name="Crawford R.J."/>
            <person name="Rodriguez-Valera F."/>
        </authorList>
    </citation>
    <scope>NUCLEOTIDE SEQUENCE [LARGE SCALE GENOMIC DNA]</scope>
    <source>
        <strain evidence="9">DSM 17117 / CIP 110805 / LMG 28347 / Deep ecotype</strain>
    </source>
</reference>
<keyword evidence="5 7" id="KW-1133">Transmembrane helix</keyword>
<dbReference type="InterPro" id="IPR050833">
    <property type="entry name" value="Poly_Biosynth_Transport"/>
</dbReference>
<feature type="transmembrane region" description="Helical" evidence="7">
    <location>
        <begin position="280"/>
        <end position="304"/>
    </location>
</feature>
<comment type="similarity">
    <text evidence="2">Belongs to the polysaccharide synthase family.</text>
</comment>
<dbReference type="AlphaFoldDB" id="F2G7J0"/>
<organism evidence="8 9">
    <name type="scientific">Alteromonas mediterranea (strain DSM 17117 / CIP 110805 / LMG 28347 / Deep ecotype)</name>
    <dbReference type="NCBI Taxonomy" id="1774373"/>
    <lineage>
        <taxon>Bacteria</taxon>
        <taxon>Pseudomonadati</taxon>
        <taxon>Pseudomonadota</taxon>
        <taxon>Gammaproteobacteria</taxon>
        <taxon>Alteromonadales</taxon>
        <taxon>Alteromonadaceae</taxon>
        <taxon>Alteromonas/Salinimonas group</taxon>
        <taxon>Alteromonas</taxon>
    </lineage>
</organism>
<dbReference type="PANTHER" id="PTHR30250">
    <property type="entry name" value="PST FAMILY PREDICTED COLANIC ACID TRANSPORTER"/>
    <property type="match status" value="1"/>
</dbReference>
<feature type="transmembrane region" description="Helical" evidence="7">
    <location>
        <begin position="447"/>
        <end position="466"/>
    </location>
</feature>
<feature type="transmembrane region" description="Helical" evidence="7">
    <location>
        <begin position="117"/>
        <end position="136"/>
    </location>
</feature>
<gene>
    <name evidence="8" type="ordered locus">MADE_1007500</name>
</gene>
<name>F2G7J0_ALTMD</name>
<feature type="transmembrane region" description="Helical" evidence="7">
    <location>
        <begin position="171"/>
        <end position="192"/>
    </location>
</feature>
<comment type="subcellular location">
    <subcellularLocation>
        <location evidence="1">Cell membrane</location>
        <topology evidence="1">Multi-pass membrane protein</topology>
    </subcellularLocation>
</comment>
<evidence type="ECO:0000256" key="3">
    <source>
        <dbReference type="ARBA" id="ARBA00022475"/>
    </source>
</evidence>
<keyword evidence="4 7" id="KW-0812">Transmembrane</keyword>
<feature type="transmembrane region" description="Helical" evidence="7">
    <location>
        <begin position="353"/>
        <end position="373"/>
    </location>
</feature>
<reference evidence="8 9" key="1">
    <citation type="journal article" date="2008" name="ISME J.">
        <title>Comparative genomics of two ecotypes of the marine planktonic copiotroph Alteromonas macleodii suggests alternative lifestyles associated with different kinds of particulate organic matter.</title>
        <authorList>
            <person name="Ivars-Martinez E."/>
            <person name="Martin-Cuadrado A.B."/>
            <person name="D'Auria G."/>
            <person name="Mira A."/>
            <person name="Ferriera S."/>
            <person name="Johnson J."/>
            <person name="Friedman R."/>
            <person name="Rodriguez-Valera F."/>
        </authorList>
    </citation>
    <scope>NUCLEOTIDE SEQUENCE [LARGE SCALE GENOMIC DNA]</scope>
    <source>
        <strain evidence="9">DSM 17117 / CIP 110805 / LMG 28347 / Deep ecotype</strain>
    </source>
</reference>
<dbReference type="Pfam" id="PF13440">
    <property type="entry name" value="Polysacc_synt_3"/>
    <property type="match status" value="1"/>
</dbReference>
<feature type="transmembrane region" description="Helical" evidence="7">
    <location>
        <begin position="83"/>
        <end position="105"/>
    </location>
</feature>
<evidence type="ECO:0000256" key="1">
    <source>
        <dbReference type="ARBA" id="ARBA00004651"/>
    </source>
</evidence>
<dbReference type="RefSeq" id="WP_012517980.1">
    <property type="nucleotide sequence ID" value="NC_011138.3"/>
</dbReference>
<feature type="transmembrane region" description="Helical" evidence="7">
    <location>
        <begin position="379"/>
        <end position="402"/>
    </location>
</feature>
<feature type="transmembrane region" description="Helical" evidence="7">
    <location>
        <begin position="21"/>
        <end position="38"/>
    </location>
</feature>
<proteinExistence type="inferred from homology"/>